<feature type="compositionally biased region" description="Low complexity" evidence="1">
    <location>
        <begin position="128"/>
        <end position="175"/>
    </location>
</feature>
<gene>
    <name evidence="2" type="ORF">H9622_09755</name>
</gene>
<dbReference type="RefSeq" id="WP_191766211.1">
    <property type="nucleotide sequence ID" value="NZ_JACSPM010000003.1"/>
</dbReference>
<accession>A0ABR8X4P4</accession>
<name>A0ABR8X4P4_9MICO</name>
<protein>
    <recommendedName>
        <fullName evidence="4">Tfp pilus assembly protein PilO</fullName>
    </recommendedName>
</protein>
<evidence type="ECO:0000313" key="3">
    <source>
        <dbReference type="Proteomes" id="UP000602532"/>
    </source>
</evidence>
<sequence>MNIPRQMINLLGIVVVVALLVAGLTMVVLPMYSSARAIDTDTANVAQTNQLYDVRVSQLTAAQAEIETLTGDVTALRRQIAASSQLDDVMQIVVDSARATGATIESVSAADAEPWAPRTGLEGDDDAGAAPADTAPAEGEAAPAEGDTTETGDATTDPAMDAGAGETPAETEPAASPQQQIPVTITVEVPDARSAAAFIDALSRGPRLLATIDGTLEEGTLTVTALALVRTED</sequence>
<evidence type="ECO:0008006" key="4">
    <source>
        <dbReference type="Google" id="ProtNLM"/>
    </source>
</evidence>
<comment type="caution">
    <text evidence="2">The sequence shown here is derived from an EMBL/GenBank/DDBJ whole genome shotgun (WGS) entry which is preliminary data.</text>
</comment>
<organism evidence="2 3">
    <name type="scientific">Microbacterium gallinarum</name>
    <dbReference type="NCBI Taxonomy" id="2762209"/>
    <lineage>
        <taxon>Bacteria</taxon>
        <taxon>Bacillati</taxon>
        <taxon>Actinomycetota</taxon>
        <taxon>Actinomycetes</taxon>
        <taxon>Micrococcales</taxon>
        <taxon>Microbacteriaceae</taxon>
        <taxon>Microbacterium</taxon>
    </lineage>
</organism>
<proteinExistence type="predicted"/>
<dbReference type="EMBL" id="JACSPM010000003">
    <property type="protein sequence ID" value="MBD8023876.1"/>
    <property type="molecule type" value="Genomic_DNA"/>
</dbReference>
<reference evidence="2 3" key="1">
    <citation type="submission" date="2020-08" db="EMBL/GenBank/DDBJ databases">
        <title>A Genomic Blueprint of the Chicken Gut Microbiome.</title>
        <authorList>
            <person name="Gilroy R."/>
            <person name="Ravi A."/>
            <person name="Getino M."/>
            <person name="Pursley I."/>
            <person name="Horton D.L."/>
            <person name="Alikhan N.-F."/>
            <person name="Baker D."/>
            <person name="Gharbi K."/>
            <person name="Hall N."/>
            <person name="Watson M."/>
            <person name="Adriaenssens E.M."/>
            <person name="Foster-Nyarko E."/>
            <person name="Jarju S."/>
            <person name="Secka A."/>
            <person name="Antonio M."/>
            <person name="Oren A."/>
            <person name="Chaudhuri R."/>
            <person name="La Ragione R.M."/>
            <person name="Hildebrand F."/>
            <person name="Pallen M.J."/>
        </authorList>
    </citation>
    <scope>NUCLEOTIDE SEQUENCE [LARGE SCALE GENOMIC DNA]</scope>
    <source>
        <strain evidence="2 3">Sa1CUA4</strain>
    </source>
</reference>
<evidence type="ECO:0000313" key="2">
    <source>
        <dbReference type="EMBL" id="MBD8023876.1"/>
    </source>
</evidence>
<feature type="region of interest" description="Disordered" evidence="1">
    <location>
        <begin position="105"/>
        <end position="181"/>
    </location>
</feature>
<dbReference type="Proteomes" id="UP000602532">
    <property type="component" value="Unassembled WGS sequence"/>
</dbReference>
<evidence type="ECO:0000256" key="1">
    <source>
        <dbReference type="SAM" id="MobiDB-lite"/>
    </source>
</evidence>
<keyword evidence="3" id="KW-1185">Reference proteome</keyword>